<keyword evidence="2" id="KW-1185">Reference proteome</keyword>
<dbReference type="Proteomes" id="UP000692954">
    <property type="component" value="Unassembled WGS sequence"/>
</dbReference>
<accession>A0A8S1RK05</accession>
<evidence type="ECO:0000313" key="2">
    <source>
        <dbReference type="Proteomes" id="UP000692954"/>
    </source>
</evidence>
<protein>
    <submittedName>
        <fullName evidence="1">Uncharacterized protein</fullName>
    </submittedName>
</protein>
<proteinExistence type="predicted"/>
<reference evidence="1" key="1">
    <citation type="submission" date="2021-01" db="EMBL/GenBank/DDBJ databases">
        <authorList>
            <consortium name="Genoscope - CEA"/>
            <person name="William W."/>
        </authorList>
    </citation>
    <scope>NUCLEOTIDE SEQUENCE</scope>
</reference>
<organism evidence="1 2">
    <name type="scientific">Paramecium sonneborni</name>
    <dbReference type="NCBI Taxonomy" id="65129"/>
    <lineage>
        <taxon>Eukaryota</taxon>
        <taxon>Sar</taxon>
        <taxon>Alveolata</taxon>
        <taxon>Ciliophora</taxon>
        <taxon>Intramacronucleata</taxon>
        <taxon>Oligohymenophorea</taxon>
        <taxon>Peniculida</taxon>
        <taxon>Parameciidae</taxon>
        <taxon>Paramecium</taxon>
    </lineage>
</organism>
<gene>
    <name evidence="1" type="ORF">PSON_ATCC_30995.1.T2000023</name>
</gene>
<comment type="caution">
    <text evidence="1">The sequence shown here is derived from an EMBL/GenBank/DDBJ whole genome shotgun (WGS) entry which is preliminary data.</text>
</comment>
<sequence length="118" mass="14617">MLDYKNTQLVKYTSCKKLLRGRIDKIEMKIIRYYQEDNRFITQLINDILQMILFKTRDVNLINQMVWLRMSINRQFIKFWSKREAGFIRNIYSLSNIQKIINQDYFRDYNDQKQIAKY</sequence>
<name>A0A8S1RK05_9CILI</name>
<dbReference type="EMBL" id="CAJJDN010000200">
    <property type="protein sequence ID" value="CAD8128931.1"/>
    <property type="molecule type" value="Genomic_DNA"/>
</dbReference>
<dbReference type="AlphaFoldDB" id="A0A8S1RK05"/>
<evidence type="ECO:0000313" key="1">
    <source>
        <dbReference type="EMBL" id="CAD8128931.1"/>
    </source>
</evidence>